<accession>A0A0C4DJJ2</accession>
<feature type="compositionally biased region" description="Polar residues" evidence="1">
    <location>
        <begin position="82"/>
        <end position="98"/>
    </location>
</feature>
<evidence type="ECO:0000313" key="3">
    <source>
        <dbReference type="Proteomes" id="UP000002489"/>
    </source>
</evidence>
<protein>
    <submittedName>
        <fullName evidence="2">Uncharacterized protein</fullName>
    </submittedName>
</protein>
<reference evidence="2" key="2">
    <citation type="submission" date="2025-08" db="UniProtKB">
        <authorList>
            <consortium name="EnsemblFungi"/>
        </authorList>
    </citation>
    <scope>IDENTIFICATION</scope>
    <source>
        <strain evidence="2">4287 / CBS 123668 / FGSC 9935 / NRRL 34936</strain>
    </source>
</reference>
<organism evidence="2 3">
    <name type="scientific">Fusarium oxysporum (strain Fo5176)</name>
    <name type="common">Fusarium vascular wilt</name>
    <dbReference type="NCBI Taxonomy" id="660025"/>
    <lineage>
        <taxon>Eukaryota</taxon>
        <taxon>Fungi</taxon>
        <taxon>Dikarya</taxon>
        <taxon>Ascomycota</taxon>
        <taxon>Pezizomycotina</taxon>
        <taxon>Sordariomycetes</taxon>
        <taxon>Hypocreomycetidae</taxon>
        <taxon>Hypocreales</taxon>
        <taxon>Nectriaceae</taxon>
        <taxon>Fusarium</taxon>
        <taxon>Fusarium oxysporum species complex</taxon>
    </lineage>
</organism>
<evidence type="ECO:0000313" key="2">
    <source>
        <dbReference type="EnsemblFungi" id="FOXG_17643P0"/>
    </source>
</evidence>
<feature type="region of interest" description="Disordered" evidence="1">
    <location>
        <begin position="122"/>
        <end position="166"/>
    </location>
</feature>
<feature type="compositionally biased region" description="Basic and acidic residues" evidence="1">
    <location>
        <begin position="10"/>
        <end position="21"/>
    </location>
</feature>
<proteinExistence type="predicted"/>
<reference evidence="3" key="1">
    <citation type="journal article" date="2012" name="Mol. Plant Microbe Interact.">
        <title>A highly conserved effector in Fusarium oxysporum is required for full virulence on Arabidopsis.</title>
        <authorList>
            <person name="Thatcher L.F."/>
            <person name="Gardiner D.M."/>
            <person name="Kazan K."/>
            <person name="Manners J."/>
        </authorList>
    </citation>
    <scope>NUCLEOTIDE SEQUENCE [LARGE SCALE GENOMIC DNA]</scope>
    <source>
        <strain evidence="3">Fo5176</strain>
    </source>
</reference>
<sequence>MGHRALTAQEKAERQRQRQEALHAKQTLRLVREHALDPHLRVIVDRALPISSASETIAATIDRPYANEDHSLVDQPAREWHATSTPSELPSCPGPSTVQRDEGSHSSPLIAKLSALDIRGDASTRPNAATHGPTDLRPVPVLPPILQNDEHDHSHYDAQNPPFDGDTEVSISEDCSAAKSVNPVLSSSNPMHQYEYPVSELASPSSQRPNARAWFTSSSAPSATDPHDPVLDGFLRSIDWQEMSESADFLLIQSGIYKKVFRSFFAYMLIYDPIWESFLSDQPSEPLSFRKTQASLTPESVTITRQWDIDSIWFRAKTLSAIRPPNQFRLSFFPSHKSNISTNQIIQPHDRFRDLYNDIIIPAAYKTLPDHAQQEIPSSYDLIYAKSRAYQENPGAGRWVADDESRTFRLAYSVPAEFLSRFWASVVQKANLHRIETRRGETVAYYQNPRLLFQAHDLKNVFARPNL</sequence>
<dbReference type="EnsemblFungi" id="FOXG_17643T0">
    <property type="protein sequence ID" value="FOXG_17643P0"/>
    <property type="gene ID" value="FOXG_17643"/>
</dbReference>
<dbReference type="AlphaFoldDB" id="A0A0C4DJJ2"/>
<dbReference type="Proteomes" id="UP000002489">
    <property type="component" value="Unassembled WGS sequence"/>
</dbReference>
<feature type="region of interest" description="Disordered" evidence="1">
    <location>
        <begin position="1"/>
        <end position="21"/>
    </location>
</feature>
<name>A0A0C4DJJ2_FUSOF</name>
<feature type="region of interest" description="Disordered" evidence="1">
    <location>
        <begin position="79"/>
        <end position="106"/>
    </location>
</feature>
<evidence type="ECO:0000256" key="1">
    <source>
        <dbReference type="SAM" id="MobiDB-lite"/>
    </source>
</evidence>